<feature type="compositionally biased region" description="Acidic residues" evidence="13">
    <location>
        <begin position="1351"/>
        <end position="1361"/>
    </location>
</feature>
<dbReference type="PANTHER" id="PTHR18937:SF172">
    <property type="entry name" value="STRUCTURAL MAINTENANCE OF CHROMOSOMES PROTEIN"/>
    <property type="match status" value="1"/>
</dbReference>
<feature type="coiled-coil region" evidence="12">
    <location>
        <begin position="573"/>
        <end position="617"/>
    </location>
</feature>
<dbReference type="SMART" id="SM00968">
    <property type="entry name" value="SMC_hinge"/>
    <property type="match status" value="1"/>
</dbReference>
<keyword evidence="16" id="KW-1185">Reference proteome</keyword>
<evidence type="ECO:0000256" key="6">
    <source>
        <dbReference type="ARBA" id="ARBA00022776"/>
    </source>
</evidence>
<keyword evidence="5" id="KW-0547">Nucleotide-binding</keyword>
<accession>A0A067Q7G7</accession>
<evidence type="ECO:0000256" key="9">
    <source>
        <dbReference type="ARBA" id="ARBA00023067"/>
    </source>
</evidence>
<name>A0A067Q7G7_9AGAM</name>
<dbReference type="FunFam" id="3.40.50.300:FF:000585">
    <property type="entry name" value="Structural maintenance of chromosomes 4"/>
    <property type="match status" value="1"/>
</dbReference>
<evidence type="ECO:0000256" key="7">
    <source>
        <dbReference type="ARBA" id="ARBA00022840"/>
    </source>
</evidence>
<dbReference type="InterPro" id="IPR003395">
    <property type="entry name" value="RecF/RecN/SMC_N"/>
</dbReference>
<dbReference type="Gene3D" id="3.30.70.1620">
    <property type="match status" value="1"/>
</dbReference>
<dbReference type="GO" id="GO:0005634">
    <property type="term" value="C:nucleus"/>
    <property type="evidence" value="ECO:0007669"/>
    <property type="project" value="UniProtKB-SubCell"/>
</dbReference>
<feature type="coiled-coil region" evidence="12">
    <location>
        <begin position="1434"/>
        <end position="1471"/>
    </location>
</feature>
<dbReference type="InParanoid" id="A0A067Q7G7"/>
<dbReference type="Gene3D" id="3.40.50.300">
    <property type="entry name" value="P-loop containing nucleotide triphosphate hydrolases"/>
    <property type="match status" value="2"/>
</dbReference>
<feature type="domain" description="SMC hinge" evidence="14">
    <location>
        <begin position="919"/>
        <end position="1032"/>
    </location>
</feature>
<evidence type="ECO:0000256" key="2">
    <source>
        <dbReference type="ARBA" id="ARBA00006005"/>
    </source>
</evidence>
<feature type="region of interest" description="Disordered" evidence="13">
    <location>
        <begin position="1349"/>
        <end position="1393"/>
    </location>
</feature>
<dbReference type="FunCoup" id="A0A067Q7G7">
    <property type="interactions" value="415"/>
</dbReference>
<dbReference type="GO" id="GO:0051301">
    <property type="term" value="P:cell division"/>
    <property type="evidence" value="ECO:0007669"/>
    <property type="project" value="UniProtKB-KW"/>
</dbReference>
<protein>
    <recommendedName>
        <fullName evidence="3">Structural maintenance of chromosomes protein 4</fullName>
    </recommendedName>
</protein>
<feature type="coiled-coil region" evidence="12">
    <location>
        <begin position="668"/>
        <end position="772"/>
    </location>
</feature>
<evidence type="ECO:0000256" key="11">
    <source>
        <dbReference type="ARBA" id="ARBA00023306"/>
    </source>
</evidence>
<comment type="similarity">
    <text evidence="2">Belongs to the SMC family. SMC4 subfamily.</text>
</comment>
<dbReference type="FunFam" id="3.40.50.300:FF:000481">
    <property type="entry name" value="Structural maintenance of chromosomes 4"/>
    <property type="match status" value="1"/>
</dbReference>
<evidence type="ECO:0000256" key="10">
    <source>
        <dbReference type="ARBA" id="ARBA00023242"/>
    </source>
</evidence>
<dbReference type="Pfam" id="PF06470">
    <property type="entry name" value="SMC_hinge"/>
    <property type="match status" value="1"/>
</dbReference>
<feature type="compositionally biased region" description="Low complexity" evidence="13">
    <location>
        <begin position="241"/>
        <end position="268"/>
    </location>
</feature>
<dbReference type="GO" id="GO:0000796">
    <property type="term" value="C:condensin complex"/>
    <property type="evidence" value="ECO:0007669"/>
    <property type="project" value="TreeGrafter"/>
</dbReference>
<keyword evidence="11" id="KW-0131">Cell cycle</keyword>
<organism evidence="15 16">
    <name type="scientific">Jaapia argillacea MUCL 33604</name>
    <dbReference type="NCBI Taxonomy" id="933084"/>
    <lineage>
        <taxon>Eukaryota</taxon>
        <taxon>Fungi</taxon>
        <taxon>Dikarya</taxon>
        <taxon>Basidiomycota</taxon>
        <taxon>Agaricomycotina</taxon>
        <taxon>Agaricomycetes</taxon>
        <taxon>Agaricomycetidae</taxon>
        <taxon>Jaapiales</taxon>
        <taxon>Jaapiaceae</taxon>
        <taxon>Jaapia</taxon>
    </lineage>
</organism>
<dbReference type="Gene3D" id="1.20.1060.20">
    <property type="match status" value="1"/>
</dbReference>
<feature type="compositionally biased region" description="Polar residues" evidence="13">
    <location>
        <begin position="1636"/>
        <end position="1651"/>
    </location>
</feature>
<dbReference type="SUPFAM" id="SSF75553">
    <property type="entry name" value="Smc hinge domain"/>
    <property type="match status" value="1"/>
</dbReference>
<keyword evidence="8 12" id="KW-0175">Coiled coil</keyword>
<feature type="compositionally biased region" description="Basic and acidic residues" evidence="13">
    <location>
        <begin position="1325"/>
        <end position="1342"/>
    </location>
</feature>
<evidence type="ECO:0000256" key="4">
    <source>
        <dbReference type="ARBA" id="ARBA00022618"/>
    </source>
</evidence>
<evidence type="ECO:0000256" key="3">
    <source>
        <dbReference type="ARBA" id="ARBA00018693"/>
    </source>
</evidence>
<dbReference type="InterPro" id="IPR036277">
    <property type="entry name" value="SMC_hinge_sf"/>
</dbReference>
<dbReference type="Pfam" id="PF02463">
    <property type="entry name" value="SMC_N"/>
    <property type="match status" value="1"/>
</dbReference>
<dbReference type="OrthoDB" id="5575062at2759"/>
<proteinExistence type="inferred from homology"/>
<dbReference type="InterPro" id="IPR010935">
    <property type="entry name" value="SMC_hinge"/>
</dbReference>
<evidence type="ECO:0000256" key="13">
    <source>
        <dbReference type="SAM" id="MobiDB-lite"/>
    </source>
</evidence>
<keyword evidence="9" id="KW-0226">DNA condensation</keyword>
<evidence type="ECO:0000256" key="12">
    <source>
        <dbReference type="SAM" id="Coils"/>
    </source>
</evidence>
<feature type="compositionally biased region" description="Polar residues" evidence="13">
    <location>
        <begin position="860"/>
        <end position="886"/>
    </location>
</feature>
<feature type="region of interest" description="Disordered" evidence="13">
    <location>
        <begin position="860"/>
        <end position="902"/>
    </location>
</feature>
<evidence type="ECO:0000313" key="16">
    <source>
        <dbReference type="Proteomes" id="UP000027265"/>
    </source>
</evidence>
<evidence type="ECO:0000313" key="15">
    <source>
        <dbReference type="EMBL" id="KDQ62973.1"/>
    </source>
</evidence>
<dbReference type="EMBL" id="KL197710">
    <property type="protein sequence ID" value="KDQ62973.1"/>
    <property type="molecule type" value="Genomic_DNA"/>
</dbReference>
<reference evidence="16" key="1">
    <citation type="journal article" date="2014" name="Proc. Natl. Acad. Sci. U.S.A.">
        <title>Extensive sampling of basidiomycete genomes demonstrates inadequacy of the white-rot/brown-rot paradigm for wood decay fungi.</title>
        <authorList>
            <person name="Riley R."/>
            <person name="Salamov A.A."/>
            <person name="Brown D.W."/>
            <person name="Nagy L.G."/>
            <person name="Floudas D."/>
            <person name="Held B.W."/>
            <person name="Levasseur A."/>
            <person name="Lombard V."/>
            <person name="Morin E."/>
            <person name="Otillar R."/>
            <person name="Lindquist E.A."/>
            <person name="Sun H."/>
            <person name="LaButti K.M."/>
            <person name="Schmutz J."/>
            <person name="Jabbour D."/>
            <person name="Luo H."/>
            <person name="Baker S.E."/>
            <person name="Pisabarro A.G."/>
            <person name="Walton J.D."/>
            <person name="Blanchette R.A."/>
            <person name="Henrissat B."/>
            <person name="Martin F."/>
            <person name="Cullen D."/>
            <person name="Hibbett D.S."/>
            <person name="Grigoriev I.V."/>
        </authorList>
    </citation>
    <scope>NUCLEOTIDE SEQUENCE [LARGE SCALE GENOMIC DNA]</scope>
    <source>
        <strain evidence="16">MUCL 33604</strain>
    </source>
</reference>
<keyword evidence="6" id="KW-0498">Mitosis</keyword>
<evidence type="ECO:0000256" key="1">
    <source>
        <dbReference type="ARBA" id="ARBA00004123"/>
    </source>
</evidence>
<comment type="subcellular location">
    <subcellularLocation>
        <location evidence="1">Nucleus</location>
    </subcellularLocation>
</comment>
<feature type="compositionally biased region" description="Basic and acidic residues" evidence="13">
    <location>
        <begin position="355"/>
        <end position="366"/>
    </location>
</feature>
<keyword evidence="4" id="KW-0132">Cell division</keyword>
<keyword evidence="7" id="KW-0067">ATP-binding</keyword>
<evidence type="ECO:0000256" key="5">
    <source>
        <dbReference type="ARBA" id="ARBA00022741"/>
    </source>
</evidence>
<feature type="compositionally biased region" description="Basic and acidic residues" evidence="13">
    <location>
        <begin position="1371"/>
        <end position="1380"/>
    </location>
</feature>
<feature type="compositionally biased region" description="Basic and acidic residues" evidence="13">
    <location>
        <begin position="330"/>
        <end position="342"/>
    </location>
</feature>
<dbReference type="InterPro" id="IPR027417">
    <property type="entry name" value="P-loop_NTPase"/>
</dbReference>
<feature type="compositionally biased region" description="Basic residues" evidence="13">
    <location>
        <begin position="178"/>
        <end position="188"/>
    </location>
</feature>
<evidence type="ECO:0000256" key="8">
    <source>
        <dbReference type="ARBA" id="ARBA00023054"/>
    </source>
</evidence>
<gene>
    <name evidence="15" type="ORF">JAAARDRAFT_362087</name>
</gene>
<dbReference type="STRING" id="933084.A0A067Q7G7"/>
<dbReference type="PANTHER" id="PTHR18937">
    <property type="entry name" value="STRUCTURAL MAINTENANCE OF CHROMOSOMES SMC FAMILY MEMBER"/>
    <property type="match status" value="1"/>
</dbReference>
<sequence length="1651" mass="183553">MPPRRSTRSARPSVEPQAPPRPAPATTASKRKRSQPAVDDIVEEQNEEPIVKPASRTRKSSTRSNVEPNTTGRTSSTRSTRKPLQEVPETDQEEEETRSAPPAKKPRPSEEVGQQDVEGAEEEEVKPAKKGRGRSVKKDTVESSGVRKGKKVPVKVVELSSDGEGEGEVAPPPPPQSKTRKTPAKRASVKPESSKPNGRTSSRSSRGKKAVKAEHDEEEVPPPPRVVDISDEDEVDGTQLASTGAPTTSAATTNGQSSGSALSGPSSSVHTDGVESAMDVSEREDPPAKPASKGRKIVEVVLDPITPSAKALYRRAPGTDEEVKLDVAEQEQDEVHPAHGEVEPPQLSEPEEEEHSLLDPPVKDIPQRHEVPAAKVEEEPKGPKSRLVIHKMVLINFKSYAGRQEIGPFHKSFSAIVGPNGSGKSNTIDALLFVFGWRASKMRQGKLSELIHNSAHHPDLDDCSVEVHFREIVDLPGPDAYEVVPDSNLVIARTAYKSNNSKYTINRVQSNFTEVRNLLKDRGIDLDHKRFLILQGEVESIAQMKPKAPSEHEDGLLEYLEDIIGTSCYKAPIEEALVEMDRLSEERVEKLNRLKIVEREKAALEEKKREAVDYLKMQNEHVRALSRLWQWYLWRCLINDAEYEKKIGETSKALEHEREQNKDDVTHLEMLEKHFDEREAAYEEVKAAAAEAIKDLATYEKQAIGLEEKRKHANTKAKKLKKALHDDEHNRTEAVRTIETTSSKIEKEKANVRELEASLSAEEKVLEDITESLKGKTQVFHDQIEAKQKELQPWMAKINTKQAAIDVATSERDGLVKKAESAKEAYKEAQETLETLRAGHEAKVAELSELQQTRAGLQNQFQSGGKKQKELQAQAQDLRTKSSSARQKADEAKASQAANTSQNKVLDSLTRLKNSGRIHGFHGRLGSLGTIEDKYDVAISTACPSLNNLIVDTVDQGQACIEYLRKQNVGRASFIVLEKLPRNNIAQIQTPEGVPRLFDLIKPKEPRFAPAFFKAVHNTLVAKDLEQANRIAFGGQKRWRVVTLAGQLIESSGAMSGGGTHVARGGMSSKLAADSVAPEVLKKYEDDSEKAAAQLEEILGELRQLEQELDHLSKAGPQTDIAIQKVNLDIQAGANKIAEAEKRLRELKSQIKPDSGDVARIATLDETIDSAMEELAELQERSGTIEKAIKALNQKIIEIGGAKLLSQKSKVDGIKVHINIANDEITKAEVAKAKAEKDVAKLNVAIETNSKSLEDSQTELQALEKQLEECTEYVDELRENVEAAKSAADNSKEDLDNLKAELDAKTEEIQAFRQREMELQQTLDGLKKESSENERSLDHWKEAHDKLKLEEIDDDDEDEDENSRAQNKSSGGEKVKREPGDGAMDEDAPDQHDPLELHVYTEDELEQFKKRELVADAELLDEKLKNAKPNMAALEEYKKRDAEFMKRAADLENTTNLRDEQKQKYDGLRKQRLDEFMAGFTAISLKLKEMYQMITLGGNAELELVDNMDPFSEGVIFSVMPPKKSWKNISHLSGGEKTLSSLALVFALHHFKPTPLYFMDEIDAALDFRNVSIVANYIKDRTKNAQFIIISLRNDMFELSHRLIGIYKTSNQTRSISIDNRALTAVPVRPRPIPNNAGTQPSNGNLSVAVA</sequence>
<keyword evidence="10" id="KW-0539">Nucleus</keyword>
<dbReference type="SUPFAM" id="SSF52540">
    <property type="entry name" value="P-loop containing nucleoside triphosphate hydrolases"/>
    <property type="match status" value="1"/>
</dbReference>
<feature type="region of interest" description="Disordered" evidence="13">
    <location>
        <begin position="1629"/>
        <end position="1651"/>
    </location>
</feature>
<dbReference type="GO" id="GO:0005524">
    <property type="term" value="F:ATP binding"/>
    <property type="evidence" value="ECO:0007669"/>
    <property type="project" value="UniProtKB-KW"/>
</dbReference>
<feature type="region of interest" description="Disordered" evidence="13">
    <location>
        <begin position="1323"/>
        <end position="1342"/>
    </location>
</feature>
<evidence type="ECO:0000259" key="14">
    <source>
        <dbReference type="SMART" id="SM00968"/>
    </source>
</evidence>
<feature type="region of interest" description="Disordered" evidence="13">
    <location>
        <begin position="330"/>
        <end position="366"/>
    </location>
</feature>
<feature type="region of interest" description="Disordered" evidence="13">
    <location>
        <begin position="1"/>
        <end position="299"/>
    </location>
</feature>
<dbReference type="Gene3D" id="1.10.287.1490">
    <property type="match status" value="1"/>
</dbReference>
<dbReference type="Proteomes" id="UP000027265">
    <property type="component" value="Unassembled WGS sequence"/>
</dbReference>
<dbReference type="GO" id="GO:0007076">
    <property type="term" value="P:mitotic chromosome condensation"/>
    <property type="evidence" value="ECO:0007669"/>
    <property type="project" value="TreeGrafter"/>
</dbReference>
<dbReference type="HOGENOM" id="CLU_001042_4_1_1"/>